<keyword evidence="10" id="KW-1185">Reference proteome</keyword>
<dbReference type="GO" id="GO:0046872">
    <property type="term" value="F:metal ion binding"/>
    <property type="evidence" value="ECO:0007669"/>
    <property type="project" value="UniProtKB-KW"/>
</dbReference>
<comment type="caution">
    <text evidence="9">The sequence shown here is derived from an EMBL/GenBank/DDBJ whole genome shotgun (WGS) entry which is preliminary data.</text>
</comment>
<keyword evidence="2" id="KW-1277">Toxin-antitoxin system</keyword>
<dbReference type="GO" id="GO:0004540">
    <property type="term" value="F:RNA nuclease activity"/>
    <property type="evidence" value="ECO:0007669"/>
    <property type="project" value="InterPro"/>
</dbReference>
<dbReference type="Gene3D" id="3.40.50.1010">
    <property type="entry name" value="5'-nuclease"/>
    <property type="match status" value="1"/>
</dbReference>
<dbReference type="InterPro" id="IPR029060">
    <property type="entry name" value="PIN-like_dom_sf"/>
</dbReference>
<organism evidence="9 10">
    <name type="scientific">Geodia barretti</name>
    <name type="common">Barrett's horny sponge</name>
    <dbReference type="NCBI Taxonomy" id="519541"/>
    <lineage>
        <taxon>Eukaryota</taxon>
        <taxon>Metazoa</taxon>
        <taxon>Porifera</taxon>
        <taxon>Demospongiae</taxon>
        <taxon>Heteroscleromorpha</taxon>
        <taxon>Tetractinellida</taxon>
        <taxon>Astrophorina</taxon>
        <taxon>Geodiidae</taxon>
        <taxon>Geodia</taxon>
    </lineage>
</organism>
<dbReference type="Proteomes" id="UP001174909">
    <property type="component" value="Unassembled WGS sequence"/>
</dbReference>
<dbReference type="EMBL" id="CASHTH010001473">
    <property type="protein sequence ID" value="CAI8015873.1"/>
    <property type="molecule type" value="Genomic_DNA"/>
</dbReference>
<feature type="domain" description="PIN" evidence="8">
    <location>
        <begin position="3"/>
        <end position="113"/>
    </location>
</feature>
<dbReference type="GO" id="GO:0016787">
    <property type="term" value="F:hydrolase activity"/>
    <property type="evidence" value="ECO:0007669"/>
    <property type="project" value="UniProtKB-KW"/>
</dbReference>
<evidence type="ECO:0000313" key="10">
    <source>
        <dbReference type="Proteomes" id="UP001174909"/>
    </source>
</evidence>
<keyword evidence="6" id="KW-0460">Magnesium</keyword>
<dbReference type="SUPFAM" id="SSF88723">
    <property type="entry name" value="PIN domain-like"/>
    <property type="match status" value="1"/>
</dbReference>
<evidence type="ECO:0000256" key="3">
    <source>
        <dbReference type="ARBA" id="ARBA00022722"/>
    </source>
</evidence>
<keyword evidence="4" id="KW-0479">Metal-binding</keyword>
<evidence type="ECO:0000256" key="1">
    <source>
        <dbReference type="ARBA" id="ARBA00001946"/>
    </source>
</evidence>
<protein>
    <submittedName>
        <fullName evidence="9">VapC ribonuclease Y4jK</fullName>
    </submittedName>
</protein>
<evidence type="ECO:0000256" key="6">
    <source>
        <dbReference type="ARBA" id="ARBA00022842"/>
    </source>
</evidence>
<keyword evidence="3" id="KW-0540">Nuclease</keyword>
<evidence type="ECO:0000259" key="8">
    <source>
        <dbReference type="Pfam" id="PF01850"/>
    </source>
</evidence>
<gene>
    <name evidence="9" type="ORF">GBAR_LOCUS9807</name>
</gene>
<dbReference type="InterPro" id="IPR022907">
    <property type="entry name" value="VapC_family"/>
</dbReference>
<dbReference type="HAMAP" id="MF_00265">
    <property type="entry name" value="VapC_Nob1"/>
    <property type="match status" value="1"/>
</dbReference>
<evidence type="ECO:0000313" key="9">
    <source>
        <dbReference type="EMBL" id="CAI8015873.1"/>
    </source>
</evidence>
<dbReference type="InterPro" id="IPR002716">
    <property type="entry name" value="PIN_dom"/>
</dbReference>
<dbReference type="InterPro" id="IPR050556">
    <property type="entry name" value="Type_II_TA_system_RNase"/>
</dbReference>
<proteinExistence type="inferred from homology"/>
<evidence type="ECO:0000256" key="7">
    <source>
        <dbReference type="ARBA" id="ARBA00038093"/>
    </source>
</evidence>
<dbReference type="CDD" id="cd18746">
    <property type="entry name" value="PIN_VapC4-5_FitB-like"/>
    <property type="match status" value="1"/>
</dbReference>
<reference evidence="9" key="1">
    <citation type="submission" date="2023-03" db="EMBL/GenBank/DDBJ databases">
        <authorList>
            <person name="Steffen K."/>
            <person name="Cardenas P."/>
        </authorList>
    </citation>
    <scope>NUCLEOTIDE SEQUENCE</scope>
</reference>
<dbReference type="Pfam" id="PF01850">
    <property type="entry name" value="PIN"/>
    <property type="match status" value="1"/>
</dbReference>
<dbReference type="PANTHER" id="PTHR33653:SF1">
    <property type="entry name" value="RIBONUCLEASE VAPC2"/>
    <property type="match status" value="1"/>
</dbReference>
<evidence type="ECO:0000256" key="4">
    <source>
        <dbReference type="ARBA" id="ARBA00022723"/>
    </source>
</evidence>
<comment type="similarity">
    <text evidence="7">Belongs to the PINc/VapC protein family.</text>
</comment>
<evidence type="ECO:0000256" key="2">
    <source>
        <dbReference type="ARBA" id="ARBA00022649"/>
    </source>
</evidence>
<name>A0AA35RS85_GEOBA</name>
<sequence length="132" mass="14976">MVVSALRRPDRHAAVVRWLEAQPAEALYISVITVAEIMYGAVRQSRRQPAFAEQLEQWLEAVVTSFHDRVLPLDEETAKRWGLLHAELGYTNSDLQIAATALRHNLTVVTRNVRDFIPTGVRVINPFEGDEE</sequence>
<keyword evidence="5" id="KW-0378">Hydrolase</keyword>
<accession>A0AA35RS85</accession>
<comment type="cofactor">
    <cofactor evidence="1">
        <name>Mg(2+)</name>
        <dbReference type="ChEBI" id="CHEBI:18420"/>
    </cofactor>
</comment>
<dbReference type="PANTHER" id="PTHR33653">
    <property type="entry name" value="RIBONUCLEASE VAPC2"/>
    <property type="match status" value="1"/>
</dbReference>
<evidence type="ECO:0000256" key="5">
    <source>
        <dbReference type="ARBA" id="ARBA00022801"/>
    </source>
</evidence>
<dbReference type="AlphaFoldDB" id="A0AA35RS85"/>